<keyword evidence="2" id="KW-0479">Metal-binding</keyword>
<sequence>MAVYIKYKSCKDYDSIPILDHFISVGNLKSKIFESKRYGRGKDFDLLLINAQTNEDYVDHATLIPRNTSVLIHRLPGLPCCPIPKQVVCNQEEVHSVKKESKYSQDIDYDDFSDDVYAIPKVVMPSQLGNPVPTSTSGIIKNSIVSVGNISLEYNNTRSAGFSVGQGGMEWKNPPPGYVCHRCKVPGHFIQHCPTNGDRNYDIKKVSASVAVLRPNVAAFTKVVEGSSSSSSSKHSYTDIPPELHCSLCKGLMKDAVIASKCCFSSFCDRCIRNHIMSNSVCVCGARNILVDALLPNLTLRATVNRILQSNSSTSSESCRMVQEFPRPVAQVNMKKRKKPSDDYINSKTKVLFQRIMAVYIKYKSCKDYDSIPILGHFISVGNLKSKIFESKRYGRGKDFDLLLINAQTNEDYVDHATLIPRNTSVLIHHLPGLPCCPIPKQVVCNQEEVHSVKKESKYSQDIDYDDFGDDVYAIPKVVMPSQLGNPVPTSTSGIIKNSVVSVGNLSLEYNNTRSAGFSVGQGGMEWKNPPPGYVCHRCKVPGHFIQHCPTNGDHNYDIKKVSASVAVLRPNVAAFTKVVEGSSSSSSSKRSYTDIPPELHCSLCKGLMKDAVIASKCCFSSFCDRCIRNHIMSNSVCVCGARNILVDALLPNLTLRATVNRILQSNSSTSSESCRTVQEFPRPVAQVNMKKRKKPSDDVAAVNMQWGVETSLDHSIRDVLLFITMVVPTGISYS</sequence>
<comment type="caution">
    <text evidence="7">The sequence shown here is derived from an EMBL/GenBank/DDBJ whole genome shotgun (WGS) entry which is preliminary data.</text>
</comment>
<accession>A0AAN8YSD0</accession>
<name>A0AAN8YSD0_SOLBU</name>
<evidence type="ECO:0000313" key="7">
    <source>
        <dbReference type="EMBL" id="KAK6805906.1"/>
    </source>
</evidence>
<dbReference type="EMBL" id="JBANQN010000001">
    <property type="protein sequence ID" value="KAK6805906.1"/>
    <property type="molecule type" value="Genomic_DNA"/>
</dbReference>
<dbReference type="Pfam" id="PF08783">
    <property type="entry name" value="DWNN"/>
    <property type="match status" value="2"/>
</dbReference>
<reference evidence="7 8" key="1">
    <citation type="submission" date="2024-02" db="EMBL/GenBank/DDBJ databases">
        <title>de novo genome assembly of Solanum bulbocastanum strain 11H21.</title>
        <authorList>
            <person name="Hosaka A.J."/>
        </authorList>
    </citation>
    <scope>NUCLEOTIDE SEQUENCE [LARGE SCALE GENOMIC DNA]</scope>
    <source>
        <tissue evidence="7">Young leaves</tissue>
    </source>
</reference>
<dbReference type="GO" id="GO:0008270">
    <property type="term" value="F:zinc ion binding"/>
    <property type="evidence" value="ECO:0007669"/>
    <property type="project" value="UniProtKB-KW"/>
</dbReference>
<keyword evidence="3" id="KW-0863">Zinc-finger</keyword>
<protein>
    <recommendedName>
        <fullName evidence="6">DWNN domain-containing protein</fullName>
    </recommendedName>
</protein>
<feature type="domain" description="DWNN" evidence="6">
    <location>
        <begin position="3"/>
        <end position="76"/>
    </location>
</feature>
<dbReference type="InterPro" id="IPR013083">
    <property type="entry name" value="Znf_RING/FYVE/PHD"/>
</dbReference>
<dbReference type="GO" id="GO:0006511">
    <property type="term" value="P:ubiquitin-dependent protein catabolic process"/>
    <property type="evidence" value="ECO:0007669"/>
    <property type="project" value="TreeGrafter"/>
</dbReference>
<dbReference type="Proteomes" id="UP001371456">
    <property type="component" value="Unassembled WGS sequence"/>
</dbReference>
<dbReference type="Gene3D" id="3.30.40.10">
    <property type="entry name" value="Zinc/RING finger domain, C3HC4 (zinc finger)"/>
    <property type="match status" value="2"/>
</dbReference>
<dbReference type="Gene3D" id="3.10.20.90">
    <property type="entry name" value="Phosphatidylinositol 3-kinase Catalytic Subunit, Chain A, domain 1"/>
    <property type="match status" value="2"/>
</dbReference>
<dbReference type="AlphaFoldDB" id="A0AAN8YSD0"/>
<keyword evidence="8" id="KW-1185">Reference proteome</keyword>
<dbReference type="PROSITE" id="PS51282">
    <property type="entry name" value="DWNN"/>
    <property type="match status" value="2"/>
</dbReference>
<dbReference type="InterPro" id="IPR033489">
    <property type="entry name" value="RBBP6"/>
</dbReference>
<comment type="subcellular location">
    <subcellularLocation>
        <location evidence="1">Nucleus</location>
    </subcellularLocation>
</comment>
<dbReference type="SMART" id="SM00343">
    <property type="entry name" value="ZnF_C2HC"/>
    <property type="match status" value="2"/>
</dbReference>
<dbReference type="InterPro" id="IPR025829">
    <property type="entry name" value="Zn_knuckle_CX2CX3GHX4C"/>
</dbReference>
<feature type="domain" description="DWNN" evidence="6">
    <location>
        <begin position="359"/>
        <end position="432"/>
    </location>
</feature>
<organism evidence="7 8">
    <name type="scientific">Solanum bulbocastanum</name>
    <name type="common">Wild potato</name>
    <dbReference type="NCBI Taxonomy" id="147425"/>
    <lineage>
        <taxon>Eukaryota</taxon>
        <taxon>Viridiplantae</taxon>
        <taxon>Streptophyta</taxon>
        <taxon>Embryophyta</taxon>
        <taxon>Tracheophyta</taxon>
        <taxon>Spermatophyta</taxon>
        <taxon>Magnoliopsida</taxon>
        <taxon>eudicotyledons</taxon>
        <taxon>Gunneridae</taxon>
        <taxon>Pentapetalae</taxon>
        <taxon>asterids</taxon>
        <taxon>lamiids</taxon>
        <taxon>Solanales</taxon>
        <taxon>Solanaceae</taxon>
        <taxon>Solanoideae</taxon>
        <taxon>Solaneae</taxon>
        <taxon>Solanum</taxon>
    </lineage>
</organism>
<keyword evidence="4" id="KW-0862">Zinc</keyword>
<evidence type="ECO:0000313" key="8">
    <source>
        <dbReference type="Proteomes" id="UP001371456"/>
    </source>
</evidence>
<dbReference type="GO" id="GO:0005634">
    <property type="term" value="C:nucleus"/>
    <property type="evidence" value="ECO:0007669"/>
    <property type="project" value="UniProtKB-SubCell"/>
</dbReference>
<evidence type="ECO:0000256" key="5">
    <source>
        <dbReference type="ARBA" id="ARBA00023242"/>
    </source>
</evidence>
<dbReference type="Pfam" id="PF13696">
    <property type="entry name" value="zf-CCHC_2"/>
    <property type="match status" value="2"/>
</dbReference>
<dbReference type="PANTHER" id="PTHR15439:SF17">
    <property type="entry name" value="DWNN DOMAIN-CONTAINING PROTEIN"/>
    <property type="match status" value="1"/>
</dbReference>
<evidence type="ECO:0000256" key="1">
    <source>
        <dbReference type="ARBA" id="ARBA00004123"/>
    </source>
</evidence>
<dbReference type="PANTHER" id="PTHR15439">
    <property type="entry name" value="RETINOBLASTOMA-BINDING PROTEIN 6"/>
    <property type="match status" value="1"/>
</dbReference>
<evidence type="ECO:0000256" key="4">
    <source>
        <dbReference type="ARBA" id="ARBA00022833"/>
    </source>
</evidence>
<dbReference type="GO" id="GO:0006397">
    <property type="term" value="P:mRNA processing"/>
    <property type="evidence" value="ECO:0007669"/>
    <property type="project" value="InterPro"/>
</dbReference>
<dbReference type="GO" id="GO:0061630">
    <property type="term" value="F:ubiquitin protein ligase activity"/>
    <property type="evidence" value="ECO:0007669"/>
    <property type="project" value="InterPro"/>
</dbReference>
<evidence type="ECO:0000259" key="6">
    <source>
        <dbReference type="PROSITE" id="PS51282"/>
    </source>
</evidence>
<dbReference type="CDD" id="cd16620">
    <property type="entry name" value="vRING-HC-C4C4_RBBP6"/>
    <property type="match status" value="2"/>
</dbReference>
<dbReference type="Gene3D" id="4.10.60.10">
    <property type="entry name" value="Zinc finger, CCHC-type"/>
    <property type="match status" value="2"/>
</dbReference>
<proteinExistence type="predicted"/>
<dbReference type="GO" id="GO:0003676">
    <property type="term" value="F:nucleic acid binding"/>
    <property type="evidence" value="ECO:0007669"/>
    <property type="project" value="InterPro"/>
</dbReference>
<dbReference type="SUPFAM" id="SSF57756">
    <property type="entry name" value="Retrovirus zinc finger-like domains"/>
    <property type="match status" value="2"/>
</dbReference>
<evidence type="ECO:0000256" key="2">
    <source>
        <dbReference type="ARBA" id="ARBA00022723"/>
    </source>
</evidence>
<keyword evidence="5" id="KW-0539">Nucleus</keyword>
<dbReference type="InterPro" id="IPR001878">
    <property type="entry name" value="Znf_CCHC"/>
</dbReference>
<evidence type="ECO:0000256" key="3">
    <source>
        <dbReference type="ARBA" id="ARBA00022771"/>
    </source>
</evidence>
<dbReference type="SMART" id="SM01180">
    <property type="entry name" value="DWNN"/>
    <property type="match status" value="2"/>
</dbReference>
<dbReference type="InterPro" id="IPR014891">
    <property type="entry name" value="DWNN_domain"/>
</dbReference>
<gene>
    <name evidence="7" type="ORF">RDI58_003691</name>
</gene>
<dbReference type="SUPFAM" id="SSF57850">
    <property type="entry name" value="RING/U-box"/>
    <property type="match status" value="2"/>
</dbReference>
<dbReference type="GO" id="GO:0016567">
    <property type="term" value="P:protein ubiquitination"/>
    <property type="evidence" value="ECO:0007669"/>
    <property type="project" value="InterPro"/>
</dbReference>
<dbReference type="InterPro" id="IPR036875">
    <property type="entry name" value="Znf_CCHC_sf"/>
</dbReference>